<dbReference type="AlphaFoldDB" id="A0A501QBP6"/>
<evidence type="ECO:0008006" key="4">
    <source>
        <dbReference type="Google" id="ProtNLM"/>
    </source>
</evidence>
<feature type="chain" id="PRO_5021301461" description="DUF4783 domain-containing protein" evidence="1">
    <location>
        <begin position="21"/>
        <end position="142"/>
    </location>
</feature>
<comment type="caution">
    <text evidence="2">The sequence shown here is derived from an EMBL/GenBank/DDBJ whole genome shotgun (WGS) entry which is preliminary data.</text>
</comment>
<reference evidence="2 3" key="2">
    <citation type="submission" date="2019-06" db="EMBL/GenBank/DDBJ databases">
        <authorList>
            <person name="Seo Y."/>
        </authorList>
    </citation>
    <scope>NUCLEOTIDE SEQUENCE [LARGE SCALE GENOMIC DNA]</scope>
    <source>
        <strain evidence="2 3">MaA-Y11</strain>
    </source>
</reference>
<evidence type="ECO:0000256" key="1">
    <source>
        <dbReference type="SAM" id="SignalP"/>
    </source>
</evidence>
<keyword evidence="3" id="KW-1185">Reference proteome</keyword>
<protein>
    <recommendedName>
        <fullName evidence="4">DUF4783 domain-containing protein</fullName>
    </recommendedName>
</protein>
<feature type="signal peptide" evidence="1">
    <location>
        <begin position="1"/>
        <end position="20"/>
    </location>
</feature>
<organism evidence="2 3">
    <name type="scientific">Flavobacterium microcysteis</name>
    <dbReference type="NCBI Taxonomy" id="2596891"/>
    <lineage>
        <taxon>Bacteria</taxon>
        <taxon>Pseudomonadati</taxon>
        <taxon>Bacteroidota</taxon>
        <taxon>Flavobacteriia</taxon>
        <taxon>Flavobacteriales</taxon>
        <taxon>Flavobacteriaceae</taxon>
        <taxon>Flavobacterium</taxon>
    </lineage>
</organism>
<evidence type="ECO:0000313" key="3">
    <source>
        <dbReference type="Proteomes" id="UP000319175"/>
    </source>
</evidence>
<dbReference type="EMBL" id="VFJE01000053">
    <property type="protein sequence ID" value="TPD69838.1"/>
    <property type="molecule type" value="Genomic_DNA"/>
</dbReference>
<keyword evidence="1" id="KW-0732">Signal</keyword>
<dbReference type="Proteomes" id="UP000319175">
    <property type="component" value="Unassembled WGS sequence"/>
</dbReference>
<sequence length="142" mass="16411">MRKLSLILFMVILCISQTYAQSPDDQIKVLQKCIDLKELQDYLPGKSTQPLYVMQHGVSFNKDIKVSKNGKPLVFLSKQEVKSQHLEAYFLFWTFEINEKTARVSFVYNYDQNKSPKAVRTDLELSKQGSEWTVTTVAINKV</sequence>
<evidence type="ECO:0000313" key="2">
    <source>
        <dbReference type="EMBL" id="TPD69838.1"/>
    </source>
</evidence>
<gene>
    <name evidence="2" type="ORF">FJA49_08000</name>
</gene>
<proteinExistence type="predicted"/>
<reference evidence="2 3" key="1">
    <citation type="submission" date="2019-06" db="EMBL/GenBank/DDBJ databases">
        <title>Flavobacterium sp. MaA-Y11 from geoumgang.</title>
        <authorList>
            <person name="Jeong S."/>
        </authorList>
    </citation>
    <scope>NUCLEOTIDE SEQUENCE [LARGE SCALE GENOMIC DNA]</scope>
    <source>
        <strain evidence="2 3">MaA-Y11</strain>
    </source>
</reference>
<dbReference type="OrthoDB" id="1356600at2"/>
<name>A0A501QBP6_9FLAO</name>
<accession>A0A501QBP6</accession>
<dbReference type="RefSeq" id="WP_140000465.1">
    <property type="nucleotide sequence ID" value="NZ_VFJE01000053.1"/>
</dbReference>